<dbReference type="GO" id="GO:0004497">
    <property type="term" value="F:monooxygenase activity"/>
    <property type="evidence" value="ECO:0007669"/>
    <property type="project" value="UniProtKB-KW"/>
</dbReference>
<accession>A0ABX8M8T8</accession>
<evidence type="ECO:0000256" key="3">
    <source>
        <dbReference type="ARBA" id="ARBA00023002"/>
    </source>
</evidence>
<evidence type="ECO:0000313" key="4">
    <source>
        <dbReference type="EMBL" id="QXH35388.1"/>
    </source>
</evidence>
<keyword evidence="1" id="KW-0285">Flavoprotein</keyword>
<dbReference type="CDD" id="cd04730">
    <property type="entry name" value="NPD_like"/>
    <property type="match status" value="1"/>
</dbReference>
<dbReference type="Proteomes" id="UP001047646">
    <property type="component" value="Chromosome"/>
</dbReference>
<dbReference type="PANTHER" id="PTHR42747">
    <property type="entry name" value="NITRONATE MONOOXYGENASE-RELATED"/>
    <property type="match status" value="1"/>
</dbReference>
<gene>
    <name evidence="4" type="ORF">KSS95_00755</name>
</gene>
<dbReference type="RefSeq" id="WP_217850678.1">
    <property type="nucleotide sequence ID" value="NZ_CP077073.1"/>
</dbReference>
<proteinExistence type="predicted"/>
<keyword evidence="4" id="KW-0503">Monooxygenase</keyword>
<reference evidence="4" key="1">
    <citation type="journal article" date="2021" name="Microorganisms">
        <title>The Ever-Expanding Pseudomonas Genus: Description of 43 New Species and Partition of the Pseudomonas putida Group.</title>
        <authorList>
            <person name="Girard L."/>
            <person name="Lood C."/>
            <person name="Hofte M."/>
            <person name="Vandamme P."/>
            <person name="Rokni-Zadeh H."/>
            <person name="van Noort V."/>
            <person name="Lavigne R."/>
            <person name="De Mot R."/>
        </authorList>
    </citation>
    <scope>NUCLEOTIDE SEQUENCE</scope>
    <source>
        <strain evidence="4">COW39</strain>
    </source>
</reference>
<evidence type="ECO:0000256" key="2">
    <source>
        <dbReference type="ARBA" id="ARBA00022643"/>
    </source>
</evidence>
<evidence type="ECO:0000256" key="1">
    <source>
        <dbReference type="ARBA" id="ARBA00022630"/>
    </source>
</evidence>
<dbReference type="EMBL" id="CP077073">
    <property type="protein sequence ID" value="QXH35388.1"/>
    <property type="molecule type" value="Genomic_DNA"/>
</dbReference>
<name>A0ABX8M8T8_9PSED</name>
<dbReference type="InterPro" id="IPR004136">
    <property type="entry name" value="NMO"/>
</dbReference>
<keyword evidence="3" id="KW-0560">Oxidoreductase</keyword>
<sequence>MSLPASLQHLRLPLVAAPMFLISNPELVLACCANGVVGSFPALNQRDTAGFKAWLEEIEAGLAKLDQPAPYAVNLIVHASNPRLQADLALCVEHRVPIVITSLGAVKEVVDAVHGYGGLVFHDVTTRRHAEKAAEAGVDGLIAVAAGAGGHAGSWSPLALLAEIRQFFDKTVLLSGCLNHGHELLAAQVLGADLGYMGTRLIATRESQAQDAYKQMILGAKAADVVLTPAVSGIPASFLRQSLEQAGYDQAALKGSHQAGKLKPIGDEAKAWKTIWSAGQGVGDINDLPSIAELVERLGREYRAALERTQQLRSNVL</sequence>
<evidence type="ECO:0000313" key="5">
    <source>
        <dbReference type="Proteomes" id="UP001047646"/>
    </source>
</evidence>
<protein>
    <submittedName>
        <fullName evidence="4">Nitronate monooxygenase family protein</fullName>
    </submittedName>
</protein>
<organism evidence="4 5">
    <name type="scientific">Pseudomonas muyukensis</name>
    <dbReference type="NCBI Taxonomy" id="2842357"/>
    <lineage>
        <taxon>Bacteria</taxon>
        <taxon>Pseudomonadati</taxon>
        <taxon>Pseudomonadota</taxon>
        <taxon>Gammaproteobacteria</taxon>
        <taxon>Pseudomonadales</taxon>
        <taxon>Pseudomonadaceae</taxon>
        <taxon>Pseudomonas</taxon>
    </lineage>
</organism>
<keyword evidence="2" id="KW-0288">FMN</keyword>
<keyword evidence="5" id="KW-1185">Reference proteome</keyword>
<dbReference type="Pfam" id="PF03060">
    <property type="entry name" value="NMO"/>
    <property type="match status" value="1"/>
</dbReference>
<dbReference type="PANTHER" id="PTHR42747:SF4">
    <property type="entry name" value="BLR1330 PROTEIN"/>
    <property type="match status" value="1"/>
</dbReference>